<dbReference type="SUPFAM" id="SSF51735">
    <property type="entry name" value="NAD(P)-binding Rossmann-fold domains"/>
    <property type="match status" value="1"/>
</dbReference>
<sequence>MMKAAVTTKAGKPNVIQIQEKPIPAVQNGWVLIKIKAFGINRSEIFTRQGDSPNVKFPRVQGIECVGEVENDPSGTYKKGQKVAAIMGGMGRDFDGGYAEYAALPLAIVFPFESKLPWETLGAIPEMFQTVSGSLNEALEVKKGETLLIRGGTSSIGMLACQLAKHYGLTVIATTRNADKEALLKSNGADHVLVDDGDISSKLKSIYPQGVDNVLELIGITTLKDSLKCVRPRGVVCMTGILGGQWTMKEFTPMGDIPSLARLTVYMGDAANLSDTLLQDFINAVEAGEISLNISKVFKLDDIVKAHELMESNQAGGKIVVVS</sequence>
<dbReference type="InterPro" id="IPR036291">
    <property type="entry name" value="NAD(P)-bd_dom_sf"/>
</dbReference>
<dbReference type="Pfam" id="PF00107">
    <property type="entry name" value="ADH_zinc_N"/>
    <property type="match status" value="1"/>
</dbReference>
<accession>A0A1H2CBM6</accession>
<evidence type="ECO:0000313" key="4">
    <source>
        <dbReference type="EMBL" id="SDT67739.1"/>
    </source>
</evidence>
<dbReference type="CDD" id="cd08243">
    <property type="entry name" value="quinone_oxidoreductase_like_1"/>
    <property type="match status" value="1"/>
</dbReference>
<dbReference type="InterPro" id="IPR013149">
    <property type="entry name" value="ADH-like_C"/>
</dbReference>
<dbReference type="STRING" id="652787.SAMN05216490_4826"/>
<proteinExistence type="predicted"/>
<keyword evidence="5" id="KW-1185">Reference proteome</keyword>
<dbReference type="RefSeq" id="WP_232009348.1">
    <property type="nucleotide sequence ID" value="NZ_LT629740.1"/>
</dbReference>
<keyword evidence="2" id="KW-0560">Oxidoreductase</keyword>
<dbReference type="SMART" id="SM00829">
    <property type="entry name" value="PKS_ER"/>
    <property type="match status" value="1"/>
</dbReference>
<dbReference type="Gene3D" id="3.90.180.10">
    <property type="entry name" value="Medium-chain alcohol dehydrogenases, catalytic domain"/>
    <property type="match status" value="1"/>
</dbReference>
<dbReference type="Pfam" id="PF08240">
    <property type="entry name" value="ADH_N"/>
    <property type="match status" value="1"/>
</dbReference>
<organism evidence="4 5">
    <name type="scientific">Mucilaginibacter mallensis</name>
    <dbReference type="NCBI Taxonomy" id="652787"/>
    <lineage>
        <taxon>Bacteria</taxon>
        <taxon>Pseudomonadati</taxon>
        <taxon>Bacteroidota</taxon>
        <taxon>Sphingobacteriia</taxon>
        <taxon>Sphingobacteriales</taxon>
        <taxon>Sphingobacteriaceae</taxon>
        <taxon>Mucilaginibacter</taxon>
    </lineage>
</organism>
<evidence type="ECO:0000256" key="1">
    <source>
        <dbReference type="ARBA" id="ARBA00022857"/>
    </source>
</evidence>
<dbReference type="Proteomes" id="UP000199679">
    <property type="component" value="Chromosome I"/>
</dbReference>
<dbReference type="InterPro" id="IPR011032">
    <property type="entry name" value="GroES-like_sf"/>
</dbReference>
<dbReference type="SUPFAM" id="SSF50129">
    <property type="entry name" value="GroES-like"/>
    <property type="match status" value="1"/>
</dbReference>
<evidence type="ECO:0000259" key="3">
    <source>
        <dbReference type="SMART" id="SM00829"/>
    </source>
</evidence>
<dbReference type="PANTHER" id="PTHR48106">
    <property type="entry name" value="QUINONE OXIDOREDUCTASE PIG3-RELATED"/>
    <property type="match status" value="1"/>
</dbReference>
<dbReference type="EMBL" id="LT629740">
    <property type="protein sequence ID" value="SDT67739.1"/>
    <property type="molecule type" value="Genomic_DNA"/>
</dbReference>
<evidence type="ECO:0000256" key="2">
    <source>
        <dbReference type="ARBA" id="ARBA00023002"/>
    </source>
</evidence>
<protein>
    <submittedName>
        <fullName evidence="4">NADPH:quinone reductase</fullName>
    </submittedName>
</protein>
<dbReference type="Gene3D" id="3.40.50.720">
    <property type="entry name" value="NAD(P)-binding Rossmann-like Domain"/>
    <property type="match status" value="1"/>
</dbReference>
<dbReference type="AlphaFoldDB" id="A0A1H2CBM6"/>
<reference evidence="4 5" key="1">
    <citation type="submission" date="2016-10" db="EMBL/GenBank/DDBJ databases">
        <authorList>
            <person name="de Groot N.N."/>
        </authorList>
    </citation>
    <scope>NUCLEOTIDE SEQUENCE [LARGE SCALE GENOMIC DNA]</scope>
    <source>
        <strain evidence="4 5">MP1X4</strain>
    </source>
</reference>
<dbReference type="GO" id="GO:0070402">
    <property type="term" value="F:NADPH binding"/>
    <property type="evidence" value="ECO:0007669"/>
    <property type="project" value="TreeGrafter"/>
</dbReference>
<name>A0A1H2CBM6_MUCMA</name>
<dbReference type="GO" id="GO:0016651">
    <property type="term" value="F:oxidoreductase activity, acting on NAD(P)H"/>
    <property type="evidence" value="ECO:0007669"/>
    <property type="project" value="TreeGrafter"/>
</dbReference>
<gene>
    <name evidence="4" type="ORF">SAMN05216490_4826</name>
</gene>
<dbReference type="PANTHER" id="PTHR48106:SF18">
    <property type="entry name" value="QUINONE OXIDOREDUCTASE PIG3"/>
    <property type="match status" value="1"/>
</dbReference>
<dbReference type="InterPro" id="IPR020843">
    <property type="entry name" value="ER"/>
</dbReference>
<evidence type="ECO:0000313" key="5">
    <source>
        <dbReference type="Proteomes" id="UP000199679"/>
    </source>
</evidence>
<feature type="domain" description="Enoyl reductase (ER)" evidence="3">
    <location>
        <begin position="11"/>
        <end position="321"/>
    </location>
</feature>
<keyword evidence="1" id="KW-0521">NADP</keyword>
<dbReference type="InterPro" id="IPR013154">
    <property type="entry name" value="ADH-like_N"/>
</dbReference>